<keyword evidence="9" id="KW-1185">Reference proteome</keyword>
<dbReference type="InterPro" id="IPR008906">
    <property type="entry name" value="HATC_C_dom"/>
</dbReference>
<name>A0A669B7A9_ORENI</name>
<dbReference type="GeneTree" id="ENSGT00940000158431"/>
<evidence type="ECO:0000256" key="3">
    <source>
        <dbReference type="ARBA" id="ARBA00022771"/>
    </source>
</evidence>
<dbReference type="PANTHER" id="PTHR46481:SF10">
    <property type="entry name" value="ZINC FINGER BED DOMAIN-CONTAINING PROTEIN 39"/>
    <property type="match status" value="1"/>
</dbReference>
<dbReference type="OMA" id="YALTAHY"/>
<dbReference type="InParanoid" id="A0A669B7A9"/>
<dbReference type="Ensembl" id="ENSONIT00000036591.1">
    <property type="protein sequence ID" value="ENSONIP00000031321.1"/>
    <property type="gene ID" value="ENSONIG00000027732.1"/>
</dbReference>
<feature type="domain" description="HAT C-terminal dimerisation" evidence="7">
    <location>
        <begin position="385"/>
        <end position="438"/>
    </location>
</feature>
<proteinExistence type="predicted"/>
<sequence length="439" mass="49216">MVAEKFKEEKQKAKREVEKATAVSLTSDMWTSIHMDAYLAVTCHFVNEQDTLSTVLLGVGHFSKAHTAENIAEVKKVLMEEWGIQNKVRCLVTDAAPNMISSSKILKVRHTKCIAHTLNLIVRKSIDNTPGLEEIRGKARKMVSYFRSSATAKEKLCQMQQQMGRSHLKLLQEVDTRWNSTYTMLQRLYEEREPVSAALVSMRTDLAPVTAEEYHSVKECLEVLSPFYTATTELSGEQRVSGSKVIPLVCMLRYAIAKKQPQVLDDKARQLCMNLTRMLGECSSHLETMSVMTIATLLDPRFKAVGFCSQTNAQAAVRRLTAECATIIENEKDQIMPVPPIPSTSSQPEPATSSATQSGGGLWDLLDSHMVERQVRNATADATVEVQRYMADPLIPRTEDPLHFWATRKNVYPHLHKLALQFLCTPASSVPCERIFSKA</sequence>
<dbReference type="GO" id="GO:0046983">
    <property type="term" value="F:protein dimerization activity"/>
    <property type="evidence" value="ECO:0007669"/>
    <property type="project" value="InterPro"/>
</dbReference>
<keyword evidence="4" id="KW-0862">Zinc</keyword>
<reference evidence="8" key="3">
    <citation type="submission" date="2025-09" db="UniProtKB">
        <authorList>
            <consortium name="Ensembl"/>
        </authorList>
    </citation>
    <scope>IDENTIFICATION</scope>
</reference>
<dbReference type="AlphaFoldDB" id="A0A669B7A9"/>
<dbReference type="InterPro" id="IPR052035">
    <property type="entry name" value="ZnF_BED_domain_contain"/>
</dbReference>
<evidence type="ECO:0000313" key="9">
    <source>
        <dbReference type="Proteomes" id="UP000005207"/>
    </source>
</evidence>
<dbReference type="InterPro" id="IPR012337">
    <property type="entry name" value="RNaseH-like_sf"/>
</dbReference>
<evidence type="ECO:0000259" key="7">
    <source>
        <dbReference type="Pfam" id="PF05699"/>
    </source>
</evidence>
<keyword evidence="3" id="KW-0863">Zinc-finger</keyword>
<organism evidence="8 9">
    <name type="scientific">Oreochromis niloticus</name>
    <name type="common">Nile tilapia</name>
    <name type="synonym">Tilapia nilotica</name>
    <dbReference type="NCBI Taxonomy" id="8128"/>
    <lineage>
        <taxon>Eukaryota</taxon>
        <taxon>Metazoa</taxon>
        <taxon>Chordata</taxon>
        <taxon>Craniata</taxon>
        <taxon>Vertebrata</taxon>
        <taxon>Euteleostomi</taxon>
        <taxon>Actinopterygii</taxon>
        <taxon>Neopterygii</taxon>
        <taxon>Teleostei</taxon>
        <taxon>Neoteleostei</taxon>
        <taxon>Acanthomorphata</taxon>
        <taxon>Ovalentaria</taxon>
        <taxon>Cichlomorphae</taxon>
        <taxon>Cichliformes</taxon>
        <taxon>Cichlidae</taxon>
        <taxon>African cichlids</taxon>
        <taxon>Pseudocrenilabrinae</taxon>
        <taxon>Oreochromini</taxon>
        <taxon>Oreochromis</taxon>
    </lineage>
</organism>
<keyword evidence="5" id="KW-0539">Nucleus</keyword>
<accession>A0A669B7A9</accession>
<evidence type="ECO:0000256" key="4">
    <source>
        <dbReference type="ARBA" id="ARBA00022833"/>
    </source>
</evidence>
<dbReference type="GO" id="GO:0008270">
    <property type="term" value="F:zinc ion binding"/>
    <property type="evidence" value="ECO:0007669"/>
    <property type="project" value="UniProtKB-KW"/>
</dbReference>
<dbReference type="SUPFAM" id="SSF53098">
    <property type="entry name" value="Ribonuclease H-like"/>
    <property type="match status" value="1"/>
</dbReference>
<dbReference type="Proteomes" id="UP000005207">
    <property type="component" value="Linkage group LG12"/>
</dbReference>
<evidence type="ECO:0000256" key="2">
    <source>
        <dbReference type="ARBA" id="ARBA00022723"/>
    </source>
</evidence>
<evidence type="ECO:0000256" key="6">
    <source>
        <dbReference type="SAM" id="MobiDB-lite"/>
    </source>
</evidence>
<reference evidence="9" key="1">
    <citation type="submission" date="2012-01" db="EMBL/GenBank/DDBJ databases">
        <title>The Genome Sequence of Oreochromis niloticus (Nile Tilapia).</title>
        <authorList>
            <consortium name="Broad Institute Genome Assembly Team"/>
            <consortium name="Broad Institute Sequencing Platform"/>
            <person name="Di Palma F."/>
            <person name="Johnson J."/>
            <person name="Lander E.S."/>
            <person name="Lindblad-Toh K."/>
        </authorList>
    </citation>
    <scope>NUCLEOTIDE SEQUENCE [LARGE SCALE GENOMIC DNA]</scope>
</reference>
<evidence type="ECO:0000256" key="1">
    <source>
        <dbReference type="ARBA" id="ARBA00004123"/>
    </source>
</evidence>
<comment type="subcellular location">
    <subcellularLocation>
        <location evidence="1">Nucleus</location>
    </subcellularLocation>
</comment>
<reference evidence="8" key="2">
    <citation type="submission" date="2025-08" db="UniProtKB">
        <authorList>
            <consortium name="Ensembl"/>
        </authorList>
    </citation>
    <scope>IDENTIFICATION</scope>
</reference>
<feature type="compositionally biased region" description="Polar residues" evidence="6">
    <location>
        <begin position="343"/>
        <end position="357"/>
    </location>
</feature>
<keyword evidence="2" id="KW-0479">Metal-binding</keyword>
<protein>
    <recommendedName>
        <fullName evidence="7">HAT C-terminal dimerisation domain-containing protein</fullName>
    </recommendedName>
</protein>
<evidence type="ECO:0000313" key="8">
    <source>
        <dbReference type="Ensembl" id="ENSONIP00000031321.1"/>
    </source>
</evidence>
<dbReference type="GO" id="GO:0005634">
    <property type="term" value="C:nucleus"/>
    <property type="evidence" value="ECO:0007669"/>
    <property type="project" value="UniProtKB-SubCell"/>
</dbReference>
<dbReference type="Pfam" id="PF05699">
    <property type="entry name" value="Dimer_Tnp_hAT"/>
    <property type="match status" value="1"/>
</dbReference>
<feature type="region of interest" description="Disordered" evidence="6">
    <location>
        <begin position="335"/>
        <end position="358"/>
    </location>
</feature>
<evidence type="ECO:0000256" key="5">
    <source>
        <dbReference type="ARBA" id="ARBA00023242"/>
    </source>
</evidence>
<dbReference type="PANTHER" id="PTHR46481">
    <property type="entry name" value="ZINC FINGER BED DOMAIN-CONTAINING PROTEIN 4"/>
    <property type="match status" value="1"/>
</dbReference>